<evidence type="ECO:0000256" key="3">
    <source>
        <dbReference type="ARBA" id="ARBA00023002"/>
    </source>
</evidence>
<evidence type="ECO:0000256" key="4">
    <source>
        <dbReference type="ARBA" id="ARBA00023284"/>
    </source>
</evidence>
<keyword evidence="3" id="KW-0560">Oxidoreductase</keyword>
<dbReference type="PANTHER" id="PTHR10681:SF121">
    <property type="entry name" value="ALKYL HYDROPEROXIDE REDUCTASE C"/>
    <property type="match status" value="1"/>
</dbReference>
<protein>
    <submittedName>
        <fullName evidence="7">Peroxiredoxin</fullName>
    </submittedName>
</protein>
<keyword evidence="1" id="KW-0575">Peroxidase</keyword>
<keyword evidence="4" id="KW-0676">Redox-active center</keyword>
<dbReference type="GO" id="GO:0045454">
    <property type="term" value="P:cell redox homeostasis"/>
    <property type="evidence" value="ECO:0007669"/>
    <property type="project" value="TreeGrafter"/>
</dbReference>
<dbReference type="InterPro" id="IPR000866">
    <property type="entry name" value="AhpC/TSA"/>
</dbReference>
<organism evidence="7 8">
    <name type="scientific">Candidatus Jorgensenbacteria bacterium RIFCSPLOWO2_01_FULL_45_25b</name>
    <dbReference type="NCBI Taxonomy" id="1798471"/>
    <lineage>
        <taxon>Bacteria</taxon>
        <taxon>Candidatus Joergenseniibacteriota</taxon>
    </lineage>
</organism>
<dbReference type="CDD" id="cd03015">
    <property type="entry name" value="PRX_Typ2cys"/>
    <property type="match status" value="1"/>
</dbReference>
<dbReference type="EMBL" id="MFKK01000016">
    <property type="protein sequence ID" value="OGG40939.1"/>
    <property type="molecule type" value="Genomic_DNA"/>
</dbReference>
<dbReference type="Proteomes" id="UP000176996">
    <property type="component" value="Unassembled WGS sequence"/>
</dbReference>
<dbReference type="GO" id="GO:0006979">
    <property type="term" value="P:response to oxidative stress"/>
    <property type="evidence" value="ECO:0007669"/>
    <property type="project" value="TreeGrafter"/>
</dbReference>
<proteinExistence type="predicted"/>
<evidence type="ECO:0000256" key="1">
    <source>
        <dbReference type="ARBA" id="ARBA00022559"/>
    </source>
</evidence>
<evidence type="ECO:0000256" key="5">
    <source>
        <dbReference type="PIRSR" id="PIRSR000239-1"/>
    </source>
</evidence>
<dbReference type="Pfam" id="PF00578">
    <property type="entry name" value="AhpC-TSA"/>
    <property type="match status" value="1"/>
</dbReference>
<feature type="domain" description="Thioredoxin" evidence="6">
    <location>
        <begin position="3"/>
        <end position="158"/>
    </location>
</feature>
<keyword evidence="2" id="KW-0049">Antioxidant</keyword>
<dbReference type="PIRSF" id="PIRSF000239">
    <property type="entry name" value="AHPC"/>
    <property type="match status" value="1"/>
</dbReference>
<dbReference type="GO" id="GO:0042744">
    <property type="term" value="P:hydrogen peroxide catabolic process"/>
    <property type="evidence" value="ECO:0007669"/>
    <property type="project" value="TreeGrafter"/>
</dbReference>
<dbReference type="InterPro" id="IPR050217">
    <property type="entry name" value="Peroxiredoxin"/>
</dbReference>
<reference evidence="7 8" key="1">
    <citation type="journal article" date="2016" name="Nat. Commun.">
        <title>Thousands of microbial genomes shed light on interconnected biogeochemical processes in an aquifer system.</title>
        <authorList>
            <person name="Anantharaman K."/>
            <person name="Brown C.T."/>
            <person name="Hug L.A."/>
            <person name="Sharon I."/>
            <person name="Castelle C.J."/>
            <person name="Probst A.J."/>
            <person name="Thomas B.C."/>
            <person name="Singh A."/>
            <person name="Wilkins M.J."/>
            <person name="Karaoz U."/>
            <person name="Brodie E.L."/>
            <person name="Williams K.H."/>
            <person name="Hubbard S.S."/>
            <person name="Banfield J.F."/>
        </authorList>
    </citation>
    <scope>NUCLEOTIDE SEQUENCE [LARGE SCALE GENOMIC DNA]</scope>
</reference>
<accession>A0A1F6BVJ2</accession>
<evidence type="ECO:0000313" key="8">
    <source>
        <dbReference type="Proteomes" id="UP000176996"/>
    </source>
</evidence>
<dbReference type="SUPFAM" id="SSF52833">
    <property type="entry name" value="Thioredoxin-like"/>
    <property type="match status" value="1"/>
</dbReference>
<dbReference type="GO" id="GO:0008379">
    <property type="term" value="F:thioredoxin peroxidase activity"/>
    <property type="evidence" value="ECO:0007669"/>
    <property type="project" value="TreeGrafter"/>
</dbReference>
<dbReference type="AlphaFoldDB" id="A0A1F6BVJ2"/>
<evidence type="ECO:0000313" key="7">
    <source>
        <dbReference type="EMBL" id="OGG40939.1"/>
    </source>
</evidence>
<gene>
    <name evidence="7" type="ORF">A3A21_03080</name>
</gene>
<dbReference type="InterPro" id="IPR036249">
    <property type="entry name" value="Thioredoxin-like_sf"/>
</dbReference>
<comment type="caution">
    <text evidence="7">The sequence shown here is derived from an EMBL/GenBank/DDBJ whole genome shotgun (WGS) entry which is preliminary data.</text>
</comment>
<dbReference type="PANTHER" id="PTHR10681">
    <property type="entry name" value="THIOREDOXIN PEROXIDASE"/>
    <property type="match status" value="1"/>
</dbReference>
<feature type="active site" description="Cysteine sulfenic acid (-SOH) intermediate; for peroxidase activity" evidence="5">
    <location>
        <position position="48"/>
    </location>
</feature>
<name>A0A1F6BVJ2_9BACT</name>
<evidence type="ECO:0000259" key="6">
    <source>
        <dbReference type="PROSITE" id="PS51352"/>
    </source>
</evidence>
<dbReference type="InterPro" id="IPR013766">
    <property type="entry name" value="Thioredoxin_domain"/>
</dbReference>
<sequence>MENLIGIHVPDFTLEAYHQEKIKKIKLLDCKGKWLILLFYPADFTFVCPTELEEAAGYYPKFQALHAELMSVSTDTVFAHKAWHDNSPAIKKVDFPMLADPTGALCRALGTYISEEGLSSRGSFIFNPDGVLVAYEMHNNAIGRSAKELLRKLEAAKFVGEHEGMVCPASWEPGKETLEPGLDLVGKI</sequence>
<dbReference type="GO" id="GO:0033554">
    <property type="term" value="P:cellular response to stress"/>
    <property type="evidence" value="ECO:0007669"/>
    <property type="project" value="TreeGrafter"/>
</dbReference>
<evidence type="ECO:0000256" key="2">
    <source>
        <dbReference type="ARBA" id="ARBA00022862"/>
    </source>
</evidence>
<dbReference type="PROSITE" id="PS51352">
    <property type="entry name" value="THIOREDOXIN_2"/>
    <property type="match status" value="1"/>
</dbReference>
<dbReference type="STRING" id="1798471.A3A21_03080"/>
<dbReference type="InterPro" id="IPR024706">
    <property type="entry name" value="Peroxiredoxin_AhpC-typ"/>
</dbReference>
<dbReference type="GO" id="GO:0005829">
    <property type="term" value="C:cytosol"/>
    <property type="evidence" value="ECO:0007669"/>
    <property type="project" value="TreeGrafter"/>
</dbReference>
<dbReference type="Gene3D" id="3.40.30.10">
    <property type="entry name" value="Glutaredoxin"/>
    <property type="match status" value="1"/>
</dbReference>